<dbReference type="Pfam" id="PF01762">
    <property type="entry name" value="Galactosyl_T"/>
    <property type="match status" value="1"/>
</dbReference>
<dbReference type="EC" id="2.4.1.-" evidence="10"/>
<evidence type="ECO:0000256" key="5">
    <source>
        <dbReference type="ARBA" id="ARBA00022692"/>
    </source>
</evidence>
<protein>
    <recommendedName>
        <fullName evidence="10">Hexosyltransferase</fullName>
        <ecNumber evidence="10">2.4.1.-</ecNumber>
    </recommendedName>
</protein>
<dbReference type="Proteomes" id="UP000694941">
    <property type="component" value="Unplaced"/>
</dbReference>
<keyword evidence="7" id="KW-1133">Transmembrane helix</keyword>
<evidence type="ECO:0000256" key="3">
    <source>
        <dbReference type="ARBA" id="ARBA00022676"/>
    </source>
</evidence>
<evidence type="ECO:0000256" key="8">
    <source>
        <dbReference type="ARBA" id="ARBA00023034"/>
    </source>
</evidence>
<dbReference type="PANTHER" id="PTHR11214">
    <property type="entry name" value="BETA-1,3-N-ACETYLGLUCOSAMINYLTRANSFERASE"/>
    <property type="match status" value="1"/>
</dbReference>
<proteinExistence type="inferred from homology"/>
<evidence type="ECO:0000256" key="2">
    <source>
        <dbReference type="ARBA" id="ARBA00008661"/>
    </source>
</evidence>
<keyword evidence="5" id="KW-0812">Transmembrane</keyword>
<accession>A0ABM1BDT6</accession>
<keyword evidence="3 10" id="KW-0328">Glycosyltransferase</keyword>
<dbReference type="GeneID" id="106464365"/>
<evidence type="ECO:0000313" key="11">
    <source>
        <dbReference type="Proteomes" id="UP000694941"/>
    </source>
</evidence>
<evidence type="ECO:0000256" key="10">
    <source>
        <dbReference type="RuleBase" id="RU363063"/>
    </source>
</evidence>
<evidence type="ECO:0000313" key="12">
    <source>
        <dbReference type="RefSeq" id="XP_013779957.1"/>
    </source>
</evidence>
<comment type="subcellular location">
    <subcellularLocation>
        <location evidence="1 10">Golgi apparatus membrane</location>
        <topology evidence="1 10">Single-pass type II membrane protein</topology>
    </subcellularLocation>
</comment>
<dbReference type="InterPro" id="IPR002659">
    <property type="entry name" value="Glyco_trans_31"/>
</dbReference>
<gene>
    <name evidence="12" type="primary">LOC106464365</name>
</gene>
<comment type="similarity">
    <text evidence="2 10">Belongs to the glycosyltransferase 31 family.</text>
</comment>
<keyword evidence="4" id="KW-0808">Transferase</keyword>
<organism evidence="11 12">
    <name type="scientific">Limulus polyphemus</name>
    <name type="common">Atlantic horseshoe crab</name>
    <dbReference type="NCBI Taxonomy" id="6850"/>
    <lineage>
        <taxon>Eukaryota</taxon>
        <taxon>Metazoa</taxon>
        <taxon>Ecdysozoa</taxon>
        <taxon>Arthropoda</taxon>
        <taxon>Chelicerata</taxon>
        <taxon>Merostomata</taxon>
        <taxon>Xiphosura</taxon>
        <taxon>Limulidae</taxon>
        <taxon>Limulus</taxon>
    </lineage>
</organism>
<dbReference type="Gene3D" id="3.90.550.50">
    <property type="match status" value="1"/>
</dbReference>
<evidence type="ECO:0000256" key="7">
    <source>
        <dbReference type="ARBA" id="ARBA00022989"/>
    </source>
</evidence>
<keyword evidence="6" id="KW-0735">Signal-anchor</keyword>
<keyword evidence="8 10" id="KW-0333">Golgi apparatus</keyword>
<evidence type="ECO:0000256" key="1">
    <source>
        <dbReference type="ARBA" id="ARBA00004323"/>
    </source>
</evidence>
<evidence type="ECO:0000256" key="4">
    <source>
        <dbReference type="ARBA" id="ARBA00022679"/>
    </source>
</evidence>
<dbReference type="PANTHER" id="PTHR11214:SF334">
    <property type="entry name" value="HEXOSYLTRANSFERASE"/>
    <property type="match status" value="1"/>
</dbReference>
<sequence>MTGITLIVVVTLNFNVNYKHNKRIKHFILKWELFLKDKIPSEYALEHSLNNSNSNKRKTNEYNLTLNKNNSKPSVLLKERSENHVNSQIHVFLNTPYMSQKKDHQLRWLHNTNESHSHDLIINKPNLCGPNHGSSVLLLVLVVTSPLNVDARKAIRDTWGKDLKTKGAKLAFLLGIPKTKSLQRKLQEEDFIYKDLIQGNFLDTYLNLSTKTLVLIRWASLYCPLVKFILKSDDDVFINSKTLLQVINTRNDSHTLLGLLAHKWSPHRNKNSKWYVPPEIYPQDYYPDFIAGPAYLITGDSTALLYAAREETPHIYLEDVYVTGLLAEKAGVRRLGLSGMSNDRQFFTNISSLMLINSHGHNPQSLRNLWKWFNLLDKKRIFNKHLM</sequence>
<dbReference type="RefSeq" id="XP_013779957.1">
    <property type="nucleotide sequence ID" value="XM_013924503.1"/>
</dbReference>
<keyword evidence="11" id="KW-1185">Reference proteome</keyword>
<reference evidence="12" key="1">
    <citation type="submission" date="2025-08" db="UniProtKB">
        <authorList>
            <consortium name="RefSeq"/>
        </authorList>
    </citation>
    <scope>IDENTIFICATION</scope>
    <source>
        <tissue evidence="12">Muscle</tissue>
    </source>
</reference>
<name>A0ABM1BDT6_LIMPO</name>
<keyword evidence="9" id="KW-0472">Membrane</keyword>
<evidence type="ECO:0000256" key="9">
    <source>
        <dbReference type="ARBA" id="ARBA00023136"/>
    </source>
</evidence>
<evidence type="ECO:0000256" key="6">
    <source>
        <dbReference type="ARBA" id="ARBA00022968"/>
    </source>
</evidence>